<feature type="transmembrane region" description="Helical" evidence="2">
    <location>
        <begin position="149"/>
        <end position="172"/>
    </location>
</feature>
<reference evidence="3" key="1">
    <citation type="submission" date="2020-08" db="EMBL/GenBank/DDBJ databases">
        <authorList>
            <person name="Uke A."/>
            <person name="Chhe C."/>
            <person name="Baramee S."/>
            <person name="Kosugi A."/>
        </authorList>
    </citation>
    <scope>NUCLEOTIDE SEQUENCE</scope>
    <source>
        <strain evidence="3">DA-C8</strain>
    </source>
</reference>
<reference evidence="3" key="2">
    <citation type="journal article" date="2021" name="Data Brief">
        <title>Draft genome sequence data of the facultative, thermophilic, xylanolytic bacterium Paenibacillus sp. strain DA-C8.</title>
        <authorList>
            <person name="Chhe C."/>
            <person name="Uke A."/>
            <person name="Baramee S."/>
            <person name="Ungkulpasvich U."/>
            <person name="Tachaapaikoon C."/>
            <person name="Pason P."/>
            <person name="Waeonukul R."/>
            <person name="Ratanakhanokchai K."/>
            <person name="Kosugi A."/>
        </authorList>
    </citation>
    <scope>NUCLEOTIDE SEQUENCE</scope>
    <source>
        <strain evidence="3">DA-C8</strain>
    </source>
</reference>
<gene>
    <name evidence="3" type="ORF">PRECH8_00110</name>
</gene>
<keyword evidence="2" id="KW-0812">Transmembrane</keyword>
<accession>A0A916Q9K3</accession>
<evidence type="ECO:0000256" key="1">
    <source>
        <dbReference type="SAM" id="MobiDB-lite"/>
    </source>
</evidence>
<feature type="transmembrane region" description="Helical" evidence="2">
    <location>
        <begin position="57"/>
        <end position="78"/>
    </location>
</feature>
<keyword evidence="2" id="KW-0472">Membrane</keyword>
<feature type="region of interest" description="Disordered" evidence="1">
    <location>
        <begin position="242"/>
        <end position="276"/>
    </location>
</feature>
<evidence type="ECO:0000313" key="3">
    <source>
        <dbReference type="EMBL" id="GFR36715.1"/>
    </source>
</evidence>
<protein>
    <submittedName>
        <fullName evidence="3">Uncharacterized protein</fullName>
    </submittedName>
</protein>
<dbReference type="EMBL" id="BMAQ01000001">
    <property type="protein sequence ID" value="GFR36715.1"/>
    <property type="molecule type" value="Genomic_DNA"/>
</dbReference>
<evidence type="ECO:0000256" key="2">
    <source>
        <dbReference type="SAM" id="Phobius"/>
    </source>
</evidence>
<dbReference type="RefSeq" id="WP_200965017.1">
    <property type="nucleotide sequence ID" value="NZ_BMAQ01000001.1"/>
</dbReference>
<feature type="transmembrane region" description="Helical" evidence="2">
    <location>
        <begin position="18"/>
        <end position="37"/>
    </location>
</feature>
<comment type="caution">
    <text evidence="3">The sequence shown here is derived from an EMBL/GenBank/DDBJ whole genome shotgun (WGS) entry which is preliminary data.</text>
</comment>
<dbReference type="Proteomes" id="UP000654993">
    <property type="component" value="Unassembled WGS sequence"/>
</dbReference>
<dbReference type="AlphaFoldDB" id="A0A916Q9K3"/>
<keyword evidence="4" id="KW-1185">Reference proteome</keyword>
<organism evidence="3 4">
    <name type="scientific">Insulibacter thermoxylanivorax</name>
    <dbReference type="NCBI Taxonomy" id="2749268"/>
    <lineage>
        <taxon>Bacteria</taxon>
        <taxon>Bacillati</taxon>
        <taxon>Bacillota</taxon>
        <taxon>Bacilli</taxon>
        <taxon>Bacillales</taxon>
        <taxon>Paenibacillaceae</taxon>
        <taxon>Insulibacter</taxon>
    </lineage>
</organism>
<proteinExistence type="predicted"/>
<feature type="compositionally biased region" description="Basic and acidic residues" evidence="1">
    <location>
        <begin position="249"/>
        <end position="258"/>
    </location>
</feature>
<evidence type="ECO:0000313" key="4">
    <source>
        <dbReference type="Proteomes" id="UP000654993"/>
    </source>
</evidence>
<keyword evidence="2" id="KW-1133">Transmembrane helix</keyword>
<feature type="transmembrane region" description="Helical" evidence="2">
    <location>
        <begin position="117"/>
        <end position="137"/>
    </location>
</feature>
<sequence>MEQWAAWFIEAMNEPDPSWAWIAWLGIPAWLIFLTVYQHTSSRLVLKMYRRTLNLILHNFIIYILFQAVLAWLVHIGLPAKLPVLILPLLIIAACSAWLIVIFWLAYGVTNKRLHPAWPAIVHFAALSTLLLLSSYPHLEASEQGSLTLIQYFINVPGAVCLSTLISLQLYLRSGIWLAAKGQAEIDAAQQSLPRLKLIGPLNRHQLILANLTEPGTYYLHELTTDRYYRYELIDDARSKRSKRAARHRSAEEQRRDGSTANETPTERAQAIQSREIQVQDAELEIASAAELPPRRERHRSWWRRRIL</sequence>
<feature type="transmembrane region" description="Helical" evidence="2">
    <location>
        <begin position="84"/>
        <end position="105"/>
    </location>
</feature>
<name>A0A916Q9K3_9BACL</name>